<gene>
    <name evidence="6" type="ORF">LPB04_22575</name>
</gene>
<dbReference type="Proteomes" id="UP000593875">
    <property type="component" value="Chromosome"/>
</dbReference>
<organism evidence="6 7">
    <name type="scientific">Massilia litorea</name>
    <dbReference type="NCBI Taxonomy" id="2769491"/>
    <lineage>
        <taxon>Bacteria</taxon>
        <taxon>Pseudomonadati</taxon>
        <taxon>Pseudomonadota</taxon>
        <taxon>Betaproteobacteria</taxon>
        <taxon>Burkholderiales</taxon>
        <taxon>Oxalobacteraceae</taxon>
        <taxon>Telluria group</taxon>
        <taxon>Massilia</taxon>
    </lineage>
</organism>
<feature type="domain" description="Cytochrome c" evidence="5">
    <location>
        <begin position="52"/>
        <end position="150"/>
    </location>
</feature>
<evidence type="ECO:0000259" key="5">
    <source>
        <dbReference type="PROSITE" id="PS51007"/>
    </source>
</evidence>
<dbReference type="Gene3D" id="1.10.760.10">
    <property type="entry name" value="Cytochrome c-like domain"/>
    <property type="match status" value="2"/>
</dbReference>
<evidence type="ECO:0000256" key="1">
    <source>
        <dbReference type="ARBA" id="ARBA00022617"/>
    </source>
</evidence>
<dbReference type="GO" id="GO:0009055">
    <property type="term" value="F:electron transfer activity"/>
    <property type="evidence" value="ECO:0007669"/>
    <property type="project" value="InterPro"/>
</dbReference>
<dbReference type="EMBL" id="CP062941">
    <property type="protein sequence ID" value="QOL49627.1"/>
    <property type="molecule type" value="Genomic_DNA"/>
</dbReference>
<dbReference type="GO" id="GO:0020037">
    <property type="term" value="F:heme binding"/>
    <property type="evidence" value="ECO:0007669"/>
    <property type="project" value="InterPro"/>
</dbReference>
<dbReference type="InterPro" id="IPR051459">
    <property type="entry name" value="Cytochrome_c-type_DH"/>
</dbReference>
<evidence type="ECO:0000256" key="2">
    <source>
        <dbReference type="ARBA" id="ARBA00022723"/>
    </source>
</evidence>
<dbReference type="InterPro" id="IPR009056">
    <property type="entry name" value="Cyt_c-like_dom"/>
</dbReference>
<evidence type="ECO:0000256" key="3">
    <source>
        <dbReference type="ARBA" id="ARBA00023004"/>
    </source>
</evidence>
<evidence type="ECO:0000313" key="7">
    <source>
        <dbReference type="Proteomes" id="UP000593875"/>
    </source>
</evidence>
<reference evidence="6 7" key="1">
    <citation type="submission" date="2020-10" db="EMBL/GenBank/DDBJ databases">
        <title>Genome sequencing of Massilia sp. LPB0304.</title>
        <authorList>
            <person name="Kim J."/>
        </authorList>
    </citation>
    <scope>NUCLEOTIDE SEQUENCE [LARGE SCALE GENOMIC DNA]</scope>
    <source>
        <strain evidence="6 7">LPB0304</strain>
    </source>
</reference>
<keyword evidence="3 4" id="KW-0408">Iron</keyword>
<dbReference type="KEGG" id="mlir:LPB04_22575"/>
<dbReference type="GO" id="GO:0046872">
    <property type="term" value="F:metal ion binding"/>
    <property type="evidence" value="ECO:0007669"/>
    <property type="project" value="UniProtKB-KW"/>
</dbReference>
<dbReference type="PANTHER" id="PTHR35008">
    <property type="entry name" value="BLL4482 PROTEIN-RELATED"/>
    <property type="match status" value="1"/>
</dbReference>
<dbReference type="Pfam" id="PF00034">
    <property type="entry name" value="Cytochrom_C"/>
    <property type="match status" value="2"/>
</dbReference>
<accession>A0A7L9U3U6</accession>
<protein>
    <submittedName>
        <fullName evidence="6">C-type cytochrome</fullName>
    </submittedName>
</protein>
<keyword evidence="2 4" id="KW-0479">Metal-binding</keyword>
<evidence type="ECO:0000313" key="6">
    <source>
        <dbReference type="EMBL" id="QOL49627.1"/>
    </source>
</evidence>
<keyword evidence="1 4" id="KW-0349">Heme</keyword>
<dbReference type="PANTHER" id="PTHR35008:SF8">
    <property type="entry name" value="ALCOHOL DEHYDROGENASE CYTOCHROME C SUBUNIT"/>
    <property type="match status" value="1"/>
</dbReference>
<dbReference type="SUPFAM" id="SSF46626">
    <property type="entry name" value="Cytochrome c"/>
    <property type="match status" value="2"/>
</dbReference>
<dbReference type="InterPro" id="IPR036909">
    <property type="entry name" value="Cyt_c-like_dom_sf"/>
</dbReference>
<evidence type="ECO:0000256" key="4">
    <source>
        <dbReference type="PROSITE-ProRule" id="PRU00433"/>
    </source>
</evidence>
<feature type="domain" description="Cytochrome c" evidence="5">
    <location>
        <begin position="195"/>
        <end position="293"/>
    </location>
</feature>
<dbReference type="PROSITE" id="PS51007">
    <property type="entry name" value="CYTC"/>
    <property type="match status" value="2"/>
</dbReference>
<name>A0A7L9U3U6_9BURK</name>
<proteinExistence type="predicted"/>
<sequence>MGKRMRWTVSILGGLVLLALLIGAAAHLLSARKLQRTIQVQVAPIALPNDPARIARGRYLFNTRGCTECHGTNGAGKTVVDSDGMLVVAPNITRGANSATSRYTVTDWVRTIRHGVKPNGQPVLIMPSEDYARLTDEDTGALVAYLQQLPPQQGERRRIELPLPVKLLYAVGAIKDAAEKIDHTLAPPRAQRAAMTAEYGAYVAQACVGCHGAQFSGGAIPGAPPSWPHAANLTPGPGSAMARYPSADSFVTMLRSGKRPDGSPISPVMPFDSFSQMNDVDARALHAYLVTLPPRPAGQH</sequence>
<dbReference type="AlphaFoldDB" id="A0A7L9U3U6"/>
<keyword evidence="7" id="KW-1185">Reference proteome</keyword>